<dbReference type="GO" id="GO:0045454">
    <property type="term" value="P:cell redox homeostasis"/>
    <property type="evidence" value="ECO:0007669"/>
    <property type="project" value="TreeGrafter"/>
</dbReference>
<dbReference type="SUPFAM" id="SSF52833">
    <property type="entry name" value="Thioredoxin-like"/>
    <property type="match status" value="1"/>
</dbReference>
<evidence type="ECO:0000256" key="7">
    <source>
        <dbReference type="RuleBase" id="RU366011"/>
    </source>
</evidence>
<dbReference type="GO" id="GO:0008379">
    <property type="term" value="F:thioredoxin peroxidase activity"/>
    <property type="evidence" value="ECO:0007669"/>
    <property type="project" value="InterPro"/>
</dbReference>
<dbReference type="HOGENOM" id="CLU_072440_3_1_1"/>
<dbReference type="GO" id="GO:0005777">
    <property type="term" value="C:peroxisome"/>
    <property type="evidence" value="ECO:0007669"/>
    <property type="project" value="TreeGrafter"/>
</dbReference>
<protein>
    <recommendedName>
        <fullName evidence="8">Thioredoxin domain-containing protein</fullName>
    </recommendedName>
</protein>
<evidence type="ECO:0000259" key="8">
    <source>
        <dbReference type="PROSITE" id="PS51352"/>
    </source>
</evidence>
<dbReference type="STRING" id="930991.A0A0D0D4Q2"/>
<evidence type="ECO:0000256" key="5">
    <source>
        <dbReference type="ARBA" id="ARBA00023284"/>
    </source>
</evidence>
<proteinExistence type="inferred from homology"/>
<accession>A0A0D0D4Q2</accession>
<keyword evidence="4 7" id="KW-0560">Oxidoreductase</keyword>
<dbReference type="InterPro" id="IPR037944">
    <property type="entry name" value="PRX5-like"/>
</dbReference>
<dbReference type="InterPro" id="IPR013766">
    <property type="entry name" value="Thioredoxin_domain"/>
</dbReference>
<gene>
    <name evidence="9" type="ORF">PAXRUDRAFT_625224</name>
</gene>
<evidence type="ECO:0000256" key="3">
    <source>
        <dbReference type="ARBA" id="ARBA00022862"/>
    </source>
</evidence>
<dbReference type="FunCoup" id="A0A0D0D4Q2">
    <property type="interactions" value="211"/>
</dbReference>
<dbReference type="GO" id="GO:0034599">
    <property type="term" value="P:cellular response to oxidative stress"/>
    <property type="evidence" value="ECO:0007669"/>
    <property type="project" value="InterPro"/>
</dbReference>
<reference evidence="9 10" key="1">
    <citation type="submission" date="2014-04" db="EMBL/GenBank/DDBJ databases">
        <authorList>
            <consortium name="DOE Joint Genome Institute"/>
            <person name="Kuo A."/>
            <person name="Kohler A."/>
            <person name="Jargeat P."/>
            <person name="Nagy L.G."/>
            <person name="Floudas D."/>
            <person name="Copeland A."/>
            <person name="Barry K.W."/>
            <person name="Cichocki N."/>
            <person name="Veneault-Fourrey C."/>
            <person name="LaButti K."/>
            <person name="Lindquist E.A."/>
            <person name="Lipzen A."/>
            <person name="Lundell T."/>
            <person name="Morin E."/>
            <person name="Murat C."/>
            <person name="Sun H."/>
            <person name="Tunlid A."/>
            <person name="Henrissat B."/>
            <person name="Grigoriev I.V."/>
            <person name="Hibbett D.S."/>
            <person name="Martin F."/>
            <person name="Nordberg H.P."/>
            <person name="Cantor M.N."/>
            <person name="Hua S.X."/>
        </authorList>
    </citation>
    <scope>NUCLEOTIDE SEQUENCE [LARGE SCALE GENOMIC DNA]</scope>
    <source>
        <strain evidence="9 10">Ve08.2h10</strain>
    </source>
</reference>
<dbReference type="InterPro" id="IPR013740">
    <property type="entry name" value="Redoxin"/>
</dbReference>
<dbReference type="OrthoDB" id="1882547at2759"/>
<comment type="similarity">
    <text evidence="1 7">Belongs to the peroxiredoxin family. Prx5 subfamily.</text>
</comment>
<dbReference type="InterPro" id="IPR036249">
    <property type="entry name" value="Thioredoxin-like_sf"/>
</dbReference>
<feature type="domain" description="Thioredoxin" evidence="8">
    <location>
        <begin position="25"/>
        <end position="179"/>
    </location>
</feature>
<dbReference type="GO" id="GO:0042744">
    <property type="term" value="P:hydrogen peroxide catabolic process"/>
    <property type="evidence" value="ECO:0007669"/>
    <property type="project" value="TreeGrafter"/>
</dbReference>
<keyword evidence="10" id="KW-1185">Reference proteome</keyword>
<keyword evidence="2 7" id="KW-0575">Peroxidase</keyword>
<dbReference type="PANTHER" id="PTHR10430">
    <property type="entry name" value="PEROXIREDOXIN"/>
    <property type="match status" value="1"/>
</dbReference>
<dbReference type="Gene3D" id="3.40.30.10">
    <property type="entry name" value="Glutaredoxin"/>
    <property type="match status" value="1"/>
</dbReference>
<evidence type="ECO:0000256" key="1">
    <source>
        <dbReference type="ARBA" id="ARBA00010505"/>
    </source>
</evidence>
<feature type="active site" description="Cysteine sulfenic acid (-SOH) intermediate" evidence="6">
    <location>
        <position position="66"/>
    </location>
</feature>
<dbReference type="CDD" id="cd03013">
    <property type="entry name" value="PRX5_like"/>
    <property type="match status" value="1"/>
</dbReference>
<reference evidence="10" key="2">
    <citation type="submission" date="2015-01" db="EMBL/GenBank/DDBJ databases">
        <title>Evolutionary Origins and Diversification of the Mycorrhizal Mutualists.</title>
        <authorList>
            <consortium name="DOE Joint Genome Institute"/>
            <consortium name="Mycorrhizal Genomics Consortium"/>
            <person name="Kohler A."/>
            <person name="Kuo A."/>
            <person name="Nagy L.G."/>
            <person name="Floudas D."/>
            <person name="Copeland A."/>
            <person name="Barry K.W."/>
            <person name="Cichocki N."/>
            <person name="Veneault-Fourrey C."/>
            <person name="LaButti K."/>
            <person name="Lindquist E.A."/>
            <person name="Lipzen A."/>
            <person name="Lundell T."/>
            <person name="Morin E."/>
            <person name="Murat C."/>
            <person name="Riley R."/>
            <person name="Ohm R."/>
            <person name="Sun H."/>
            <person name="Tunlid A."/>
            <person name="Henrissat B."/>
            <person name="Grigoriev I.V."/>
            <person name="Hibbett D.S."/>
            <person name="Martin F."/>
        </authorList>
    </citation>
    <scope>NUCLEOTIDE SEQUENCE [LARGE SCALE GENOMIC DNA]</scope>
    <source>
        <strain evidence="10">Ve08.2h10</strain>
    </source>
</reference>
<evidence type="ECO:0000256" key="6">
    <source>
        <dbReference type="PIRSR" id="PIRSR637944-1"/>
    </source>
</evidence>
<evidence type="ECO:0000313" key="9">
    <source>
        <dbReference type="EMBL" id="KIK91557.1"/>
    </source>
</evidence>
<comment type="function">
    <text evidence="7">Thiol-specific peroxidase that catalyzes the reduction of hydrogen peroxide and organic hydroperoxides to water and alcohols, respectively. Plays a role in cell protection against oxidative stress by detoxifying peroxides.</text>
</comment>
<dbReference type="GO" id="GO:0005739">
    <property type="term" value="C:mitochondrion"/>
    <property type="evidence" value="ECO:0007669"/>
    <property type="project" value="TreeGrafter"/>
</dbReference>
<dbReference type="GO" id="GO:0005829">
    <property type="term" value="C:cytosol"/>
    <property type="evidence" value="ECO:0007669"/>
    <property type="project" value="TreeGrafter"/>
</dbReference>
<keyword evidence="5 7" id="KW-0676">Redox-active center</keyword>
<organism evidence="9 10">
    <name type="scientific">Paxillus rubicundulus Ve08.2h10</name>
    <dbReference type="NCBI Taxonomy" id="930991"/>
    <lineage>
        <taxon>Eukaryota</taxon>
        <taxon>Fungi</taxon>
        <taxon>Dikarya</taxon>
        <taxon>Basidiomycota</taxon>
        <taxon>Agaricomycotina</taxon>
        <taxon>Agaricomycetes</taxon>
        <taxon>Agaricomycetidae</taxon>
        <taxon>Boletales</taxon>
        <taxon>Paxilineae</taxon>
        <taxon>Paxillaceae</taxon>
        <taxon>Paxillus</taxon>
    </lineage>
</organism>
<dbReference type="AlphaFoldDB" id="A0A0D0D4Q2"/>
<name>A0A0D0D4Q2_9AGAM</name>
<evidence type="ECO:0000256" key="2">
    <source>
        <dbReference type="ARBA" id="ARBA00022559"/>
    </source>
</evidence>
<evidence type="ECO:0000313" key="10">
    <source>
        <dbReference type="Proteomes" id="UP000054538"/>
    </source>
</evidence>
<sequence length="179" mass="18733">MASFITGAARAAHSAAATILSAAQITAGEEVPAKSVKEDDPDKSVTLDLTGKNIILGVPGAFTPSCSSQVPQYIADYDKYKAKGVNNIYVVAVNDAFVTKAWKEKLAPQGTGVRFIADDKGEFTSGLGLLFDATGLLGSPRSKRHVIVAQDSKVEYITVEDDPAMVTTTASKGVLAQLA</sequence>
<dbReference type="PROSITE" id="PS51352">
    <property type="entry name" value="THIOREDOXIN_2"/>
    <property type="match status" value="1"/>
</dbReference>
<dbReference type="Pfam" id="PF08534">
    <property type="entry name" value="Redoxin"/>
    <property type="match status" value="1"/>
</dbReference>
<dbReference type="InParanoid" id="A0A0D0D4Q2"/>
<dbReference type="Proteomes" id="UP000054538">
    <property type="component" value="Unassembled WGS sequence"/>
</dbReference>
<evidence type="ECO:0000256" key="4">
    <source>
        <dbReference type="ARBA" id="ARBA00023002"/>
    </source>
</evidence>
<keyword evidence="3 7" id="KW-0049">Antioxidant</keyword>
<dbReference type="EMBL" id="KN825374">
    <property type="protein sequence ID" value="KIK91557.1"/>
    <property type="molecule type" value="Genomic_DNA"/>
</dbReference>
<dbReference type="PANTHER" id="PTHR10430:SF39">
    <property type="entry name" value="PEROXISOMAL MEMBRANE ASSOCIATED PROTEIN 20"/>
    <property type="match status" value="1"/>
</dbReference>